<dbReference type="InterPro" id="IPR003604">
    <property type="entry name" value="Matrin/U1-like-C_Znf_C2H2"/>
</dbReference>
<dbReference type="EMBL" id="LRBP01000039">
    <property type="protein sequence ID" value="OII70807.1"/>
    <property type="molecule type" value="Genomic_DNA"/>
</dbReference>
<dbReference type="SUPFAM" id="SSF57667">
    <property type="entry name" value="beta-beta-alpha zinc fingers"/>
    <property type="match status" value="1"/>
</dbReference>
<keyword evidence="3" id="KW-0863">Zinc-finger</keyword>
<dbReference type="AlphaFoldDB" id="A0A1J4M9Y7"/>
<comment type="subcellular location">
    <subcellularLocation>
        <location evidence="1">Nucleus</location>
    </subcellularLocation>
</comment>
<evidence type="ECO:0000256" key="4">
    <source>
        <dbReference type="ARBA" id="ARBA00022833"/>
    </source>
</evidence>
<evidence type="ECO:0000313" key="8">
    <source>
        <dbReference type="Proteomes" id="UP000186176"/>
    </source>
</evidence>
<feature type="domain" description="Matrin-type" evidence="6">
    <location>
        <begin position="11"/>
        <end position="42"/>
    </location>
</feature>
<dbReference type="GO" id="GO:0008270">
    <property type="term" value="F:zinc ion binding"/>
    <property type="evidence" value="ECO:0007669"/>
    <property type="project" value="UniProtKB-KW"/>
</dbReference>
<dbReference type="VEuPathDB" id="CryptoDB:cubi_00952"/>
<dbReference type="PANTHER" id="PTHR13173">
    <property type="entry name" value="WW DOMAIN BINDING PROTEIN 4"/>
    <property type="match status" value="1"/>
</dbReference>
<dbReference type="OrthoDB" id="191651at2759"/>
<accession>A0A1J4M9Y7</accession>
<dbReference type="InterPro" id="IPR036236">
    <property type="entry name" value="Znf_C2H2_sf"/>
</dbReference>
<keyword evidence="2" id="KW-0479">Metal-binding</keyword>
<proteinExistence type="predicted"/>
<dbReference type="GO" id="GO:0071011">
    <property type="term" value="C:precatalytic spliceosome"/>
    <property type="evidence" value="ECO:0007669"/>
    <property type="project" value="TreeGrafter"/>
</dbReference>
<gene>
    <name evidence="7" type="ORF">cubi_00952</name>
</gene>
<dbReference type="Gene3D" id="3.30.160.60">
    <property type="entry name" value="Classic Zinc Finger"/>
    <property type="match status" value="1"/>
</dbReference>
<dbReference type="GO" id="GO:0000398">
    <property type="term" value="P:mRNA splicing, via spliceosome"/>
    <property type="evidence" value="ECO:0007669"/>
    <property type="project" value="InterPro"/>
</dbReference>
<reference evidence="7 8" key="1">
    <citation type="submission" date="2016-10" db="EMBL/GenBank/DDBJ databases">
        <title>Reductive evolution of mitochondrial metabolism and differential evolution of invasion-related proteins in Cryptosporidium.</title>
        <authorList>
            <person name="Liu S."/>
            <person name="Roellig D.M."/>
            <person name="Guo Y."/>
            <person name="Li N."/>
            <person name="Frace M.A."/>
            <person name="Tang K."/>
            <person name="Zhang L."/>
            <person name="Feng Y."/>
            <person name="Xiao L."/>
        </authorList>
    </citation>
    <scope>NUCLEOTIDE SEQUENCE [LARGE SCALE GENOMIC DNA]</scope>
    <source>
        <strain evidence="7">39726</strain>
    </source>
</reference>
<evidence type="ECO:0000313" key="7">
    <source>
        <dbReference type="EMBL" id="OII70807.1"/>
    </source>
</evidence>
<dbReference type="InterPro" id="IPR000690">
    <property type="entry name" value="Matrin/U1-C_Znf_C2H2"/>
</dbReference>
<evidence type="ECO:0000256" key="2">
    <source>
        <dbReference type="ARBA" id="ARBA00022723"/>
    </source>
</evidence>
<dbReference type="GO" id="GO:0003723">
    <property type="term" value="F:RNA binding"/>
    <property type="evidence" value="ECO:0007669"/>
    <property type="project" value="TreeGrafter"/>
</dbReference>
<sequence length="226" mass="26709">MRGRKEVSNKHYCQICKIWIENHPNNLRSHQEGGRHKYNLRKLLKSENYRDSQKKKNEEEIRKEFMKLQGVVEKPSQEKKTIKQIDKVKSTNSSVFADNVFKNSHSHENLHNCFESEDYNENHTDKKNQMGIIGQWEEVKESESAFLGDTNLKSQPHNPFKFTEGCVQIKKNNLSQKVYSCISELEGNFEEHQFDQKLTSNIQKLPDEKIKIVFKTRKTPNQIRKD</sequence>
<dbReference type="Proteomes" id="UP000186176">
    <property type="component" value="Unassembled WGS sequence"/>
</dbReference>
<protein>
    <recommendedName>
        <fullName evidence="6">Matrin-type domain-containing protein</fullName>
    </recommendedName>
</protein>
<keyword evidence="5" id="KW-0539">Nucleus</keyword>
<keyword evidence="4" id="KW-0862">Zinc</keyword>
<dbReference type="RefSeq" id="XP_028872915.1">
    <property type="nucleotide sequence ID" value="XM_029017964.1"/>
</dbReference>
<evidence type="ECO:0000256" key="3">
    <source>
        <dbReference type="ARBA" id="ARBA00022771"/>
    </source>
</evidence>
<keyword evidence="8" id="KW-1185">Reference proteome</keyword>
<evidence type="ECO:0000256" key="1">
    <source>
        <dbReference type="ARBA" id="ARBA00004123"/>
    </source>
</evidence>
<dbReference type="InterPro" id="IPR040023">
    <property type="entry name" value="WBP4"/>
</dbReference>
<dbReference type="PROSITE" id="PS50171">
    <property type="entry name" value="ZF_MATRIN"/>
    <property type="match status" value="1"/>
</dbReference>
<organism evidence="7 8">
    <name type="scientific">Cryptosporidium ubiquitum</name>
    <dbReference type="NCBI Taxonomy" id="857276"/>
    <lineage>
        <taxon>Eukaryota</taxon>
        <taxon>Sar</taxon>
        <taxon>Alveolata</taxon>
        <taxon>Apicomplexa</taxon>
        <taxon>Conoidasida</taxon>
        <taxon>Coccidia</taxon>
        <taxon>Eucoccidiorida</taxon>
        <taxon>Eimeriorina</taxon>
        <taxon>Cryptosporidiidae</taxon>
        <taxon>Cryptosporidium</taxon>
    </lineage>
</organism>
<dbReference type="GeneID" id="39977743"/>
<dbReference type="PANTHER" id="PTHR13173:SF10">
    <property type="entry name" value="WW DOMAIN-BINDING PROTEIN 4"/>
    <property type="match status" value="1"/>
</dbReference>
<dbReference type="SMART" id="SM00451">
    <property type="entry name" value="ZnF_U1"/>
    <property type="match status" value="1"/>
</dbReference>
<comment type="caution">
    <text evidence="7">The sequence shown here is derived from an EMBL/GenBank/DDBJ whole genome shotgun (WGS) entry which is preliminary data.</text>
</comment>
<evidence type="ECO:0000256" key="5">
    <source>
        <dbReference type="ARBA" id="ARBA00023242"/>
    </source>
</evidence>
<evidence type="ECO:0000259" key="6">
    <source>
        <dbReference type="PROSITE" id="PS50171"/>
    </source>
</evidence>
<name>A0A1J4M9Y7_9CRYT</name>